<organism evidence="4 5">
    <name type="scientific">Terrimonas ginsenosidimutans</name>
    <dbReference type="NCBI Taxonomy" id="2908004"/>
    <lineage>
        <taxon>Bacteria</taxon>
        <taxon>Pseudomonadati</taxon>
        <taxon>Bacteroidota</taxon>
        <taxon>Chitinophagia</taxon>
        <taxon>Chitinophagales</taxon>
        <taxon>Chitinophagaceae</taxon>
        <taxon>Terrimonas</taxon>
    </lineage>
</organism>
<dbReference type="Pfam" id="PF00005">
    <property type="entry name" value="ABC_tran"/>
    <property type="match status" value="1"/>
</dbReference>
<dbReference type="PROSITE" id="PS00211">
    <property type="entry name" value="ABC_TRANSPORTER_1"/>
    <property type="match status" value="1"/>
</dbReference>
<dbReference type="RefSeq" id="WP_237867928.1">
    <property type="nucleotide sequence ID" value="NZ_JAKLTR010000001.1"/>
</dbReference>
<dbReference type="PROSITE" id="PS50893">
    <property type="entry name" value="ABC_TRANSPORTER_2"/>
    <property type="match status" value="1"/>
</dbReference>
<dbReference type="InterPro" id="IPR017871">
    <property type="entry name" value="ABC_transporter-like_CS"/>
</dbReference>
<evidence type="ECO:0000256" key="1">
    <source>
        <dbReference type="ARBA" id="ARBA00022741"/>
    </source>
</evidence>
<dbReference type="PANTHER" id="PTHR43514">
    <property type="entry name" value="ABC TRANSPORTER I FAMILY MEMBER 10"/>
    <property type="match status" value="1"/>
</dbReference>
<comment type="caution">
    <text evidence="4">The sequence shown here is derived from an EMBL/GenBank/DDBJ whole genome shotgun (WGS) entry which is preliminary data.</text>
</comment>
<keyword evidence="1" id="KW-0547">Nucleotide-binding</keyword>
<evidence type="ECO:0000313" key="5">
    <source>
        <dbReference type="Proteomes" id="UP001165367"/>
    </source>
</evidence>
<dbReference type="SUPFAM" id="SSF52540">
    <property type="entry name" value="P-loop containing nucleoside triphosphate hydrolases"/>
    <property type="match status" value="1"/>
</dbReference>
<keyword evidence="2 4" id="KW-0067">ATP-binding</keyword>
<evidence type="ECO:0000259" key="3">
    <source>
        <dbReference type="PROSITE" id="PS50893"/>
    </source>
</evidence>
<dbReference type="InterPro" id="IPR003593">
    <property type="entry name" value="AAA+_ATPase"/>
</dbReference>
<dbReference type="EMBL" id="JAKLTR010000001">
    <property type="protein sequence ID" value="MCG2612699.1"/>
    <property type="molecule type" value="Genomic_DNA"/>
</dbReference>
<dbReference type="SMART" id="SM00382">
    <property type="entry name" value="AAA"/>
    <property type="match status" value="1"/>
</dbReference>
<dbReference type="Proteomes" id="UP001165367">
    <property type="component" value="Unassembled WGS sequence"/>
</dbReference>
<protein>
    <submittedName>
        <fullName evidence="4">ABC transporter ATP-binding protein</fullName>
    </submittedName>
</protein>
<gene>
    <name evidence="4" type="ORF">LZZ85_00345</name>
</gene>
<accession>A0ABS9KK53</accession>
<dbReference type="InterPro" id="IPR027417">
    <property type="entry name" value="P-loop_NTPase"/>
</dbReference>
<sequence length="349" mass="38722">MQQIHFDKVSFRYGAAPLIFDQLTVNFAKKEADKGHVIGLMGASASGKSSLLNMIHGSLKPLTGSIHLNPQRPVISYLPQEVVLFDHLDALENARYFSHIRFYKSRFNESLFQALVQALHMEDVFRRSRNVSELSGGQRQRIGLLRALSISPDILLLDEPTNGLDADVKFQFLVELKRIISSLSLLTIYTSHLRQEMELIADEVAYCYRPASDSATAIFQDSIAGFINRPPVVEAARIVSFPAPNIIRCCNGNGNLVAGWQPGLPAFYLFVQPGNIGFSDTDGFGYTVLAQNSIHTFLQIGEQEQVAIPTAQMASAGRKIYFHGSVTRYSPQQLLDGAIQLEYGRILSS</sequence>
<keyword evidence="5" id="KW-1185">Reference proteome</keyword>
<proteinExistence type="predicted"/>
<reference evidence="4" key="1">
    <citation type="submission" date="2022-01" db="EMBL/GenBank/DDBJ databases">
        <authorList>
            <person name="Jo J.-H."/>
            <person name="Im W.-T."/>
        </authorList>
    </citation>
    <scope>NUCLEOTIDE SEQUENCE</scope>
    <source>
        <strain evidence="4">NA20</strain>
    </source>
</reference>
<dbReference type="GO" id="GO:0005524">
    <property type="term" value="F:ATP binding"/>
    <property type="evidence" value="ECO:0007669"/>
    <property type="project" value="UniProtKB-KW"/>
</dbReference>
<feature type="domain" description="ABC transporter" evidence="3">
    <location>
        <begin position="4"/>
        <end position="234"/>
    </location>
</feature>
<evidence type="ECO:0000256" key="2">
    <source>
        <dbReference type="ARBA" id="ARBA00022840"/>
    </source>
</evidence>
<dbReference type="Gene3D" id="3.40.50.300">
    <property type="entry name" value="P-loop containing nucleotide triphosphate hydrolases"/>
    <property type="match status" value="1"/>
</dbReference>
<name>A0ABS9KK53_9BACT</name>
<evidence type="ECO:0000313" key="4">
    <source>
        <dbReference type="EMBL" id="MCG2612699.1"/>
    </source>
</evidence>
<dbReference type="InterPro" id="IPR003439">
    <property type="entry name" value="ABC_transporter-like_ATP-bd"/>
</dbReference>
<dbReference type="PANTHER" id="PTHR43514:SF4">
    <property type="entry name" value="ABC TRANSPORTER I FAMILY MEMBER 10"/>
    <property type="match status" value="1"/>
</dbReference>
<dbReference type="InterPro" id="IPR050334">
    <property type="entry name" value="Molybdenum_import_ModC"/>
</dbReference>